<reference evidence="8 9" key="1">
    <citation type="submission" date="2019-07" db="EMBL/GenBank/DDBJ databases">
        <title>The draft genome sequence of Aquimarina algiphila M91.</title>
        <authorList>
            <person name="Meng X."/>
        </authorList>
    </citation>
    <scope>NUCLEOTIDE SEQUENCE [LARGE SCALE GENOMIC DNA]</scope>
    <source>
        <strain evidence="8 9">M91</strain>
    </source>
</reference>
<dbReference type="Gene3D" id="1.10.287.130">
    <property type="match status" value="1"/>
</dbReference>
<comment type="catalytic activity">
    <reaction evidence="1">
        <text>ATP + protein L-histidine = ADP + protein N-phospho-L-histidine.</text>
        <dbReference type="EC" id="2.7.13.3"/>
    </reaction>
</comment>
<dbReference type="CDD" id="cd17546">
    <property type="entry name" value="REC_hyHK_CKI1_RcsC-like"/>
    <property type="match status" value="1"/>
</dbReference>
<dbReference type="EC" id="2.7.13.3" evidence="2"/>
<dbReference type="Proteomes" id="UP000318833">
    <property type="component" value="Unassembled WGS sequence"/>
</dbReference>
<dbReference type="InterPro" id="IPR036097">
    <property type="entry name" value="HisK_dim/P_sf"/>
</dbReference>
<dbReference type="Pfam" id="PF00072">
    <property type="entry name" value="Response_reg"/>
    <property type="match status" value="1"/>
</dbReference>
<keyword evidence="5" id="KW-0472">Membrane</keyword>
<sequence length="467" mass="52803">MVHISWFKSEVAKYTFYGVLFGLMFPILATCIDIMRLDMELSWKSAIFVQKNYPIHYIIDTAPLFLGLFAMFGGRNLDRLKEKNHQILKASKFKQDFLANMSHEIRTPMVGVIGMIDLLLKNTPLNSLQKEYVNIIHQSSLNLLDILNQILDLSKIEAGKFDLTPTHIDFKKTIHQNMNLFLATAKAKEIDMFLDYSEELPTTILADGNRLTQIISNLIGNAIKFTEGGDIHIKASLSSKKNDDLVIKLEVIDSGVGINKKDQETLFTRFSQFHEASITAGEGSGLGLTICKKLVGLMQGKLGVKSELGKGSNFWFTFKTTRSNLTITKENTPSLKKQNQKYNLHVLLVEDSDTNILVSEQILKYLGCTSDIAKDGKQALKIFKEDTYDLILMDINLPELDGVQTCNLIREKYTKIPPIIALTSNALPGDAERYIAKGLDDYITKPFTTEILNIKLKNWFGDHHEYH</sequence>
<protein>
    <recommendedName>
        <fullName evidence="2">histidine kinase</fullName>
        <ecNumber evidence="2">2.7.13.3</ecNumber>
    </recommendedName>
</protein>
<evidence type="ECO:0000256" key="2">
    <source>
        <dbReference type="ARBA" id="ARBA00012438"/>
    </source>
</evidence>
<dbReference type="InterPro" id="IPR005467">
    <property type="entry name" value="His_kinase_dom"/>
</dbReference>
<dbReference type="SUPFAM" id="SSF55874">
    <property type="entry name" value="ATPase domain of HSP90 chaperone/DNA topoisomerase II/histidine kinase"/>
    <property type="match status" value="1"/>
</dbReference>
<dbReference type="InterPro" id="IPR003661">
    <property type="entry name" value="HisK_dim/P_dom"/>
</dbReference>
<dbReference type="SUPFAM" id="SSF52172">
    <property type="entry name" value="CheY-like"/>
    <property type="match status" value="1"/>
</dbReference>
<dbReference type="PROSITE" id="PS50110">
    <property type="entry name" value="RESPONSE_REGULATORY"/>
    <property type="match status" value="1"/>
</dbReference>
<dbReference type="SMART" id="SM00387">
    <property type="entry name" value="HATPase_c"/>
    <property type="match status" value="1"/>
</dbReference>
<dbReference type="EMBL" id="VLNR01000012">
    <property type="protein sequence ID" value="TSE09608.1"/>
    <property type="molecule type" value="Genomic_DNA"/>
</dbReference>
<dbReference type="SUPFAM" id="SSF47384">
    <property type="entry name" value="Homodimeric domain of signal transducing histidine kinase"/>
    <property type="match status" value="1"/>
</dbReference>
<keyword evidence="5" id="KW-1133">Transmembrane helix</keyword>
<dbReference type="PANTHER" id="PTHR45339">
    <property type="entry name" value="HYBRID SIGNAL TRANSDUCTION HISTIDINE KINASE J"/>
    <property type="match status" value="1"/>
</dbReference>
<keyword evidence="5" id="KW-0812">Transmembrane</keyword>
<comment type="caution">
    <text evidence="8">The sequence shown here is derived from an EMBL/GenBank/DDBJ whole genome shotgun (WGS) entry which is preliminary data.</text>
</comment>
<name>A0A554VMS6_9FLAO</name>
<evidence type="ECO:0000256" key="3">
    <source>
        <dbReference type="ARBA" id="ARBA00022553"/>
    </source>
</evidence>
<evidence type="ECO:0000259" key="7">
    <source>
        <dbReference type="PROSITE" id="PS50110"/>
    </source>
</evidence>
<dbReference type="OrthoDB" id="9816309at2"/>
<dbReference type="AlphaFoldDB" id="A0A554VMS6"/>
<proteinExistence type="predicted"/>
<dbReference type="InterPro" id="IPR036890">
    <property type="entry name" value="HATPase_C_sf"/>
</dbReference>
<dbReference type="Gene3D" id="3.40.50.2300">
    <property type="match status" value="1"/>
</dbReference>
<dbReference type="Pfam" id="PF00512">
    <property type="entry name" value="HisKA"/>
    <property type="match status" value="1"/>
</dbReference>
<dbReference type="CDD" id="cd16922">
    <property type="entry name" value="HATPase_EvgS-ArcB-TorS-like"/>
    <property type="match status" value="1"/>
</dbReference>
<feature type="transmembrane region" description="Helical" evidence="5">
    <location>
        <begin position="55"/>
        <end position="74"/>
    </location>
</feature>
<dbReference type="PROSITE" id="PS50109">
    <property type="entry name" value="HIS_KIN"/>
    <property type="match status" value="1"/>
</dbReference>
<keyword evidence="3 4" id="KW-0597">Phosphoprotein</keyword>
<dbReference type="SMART" id="SM00388">
    <property type="entry name" value="HisKA"/>
    <property type="match status" value="1"/>
</dbReference>
<evidence type="ECO:0000256" key="1">
    <source>
        <dbReference type="ARBA" id="ARBA00000085"/>
    </source>
</evidence>
<dbReference type="InterPro" id="IPR001789">
    <property type="entry name" value="Sig_transdc_resp-reg_receiver"/>
</dbReference>
<dbReference type="Pfam" id="PF02518">
    <property type="entry name" value="HATPase_c"/>
    <property type="match status" value="1"/>
</dbReference>
<dbReference type="FunFam" id="3.30.565.10:FF:000010">
    <property type="entry name" value="Sensor histidine kinase RcsC"/>
    <property type="match status" value="1"/>
</dbReference>
<dbReference type="RefSeq" id="WP_109436494.1">
    <property type="nucleotide sequence ID" value="NZ_CANMIK010000012.1"/>
</dbReference>
<organism evidence="8 9">
    <name type="scientific">Aquimarina algiphila</name>
    <dbReference type="NCBI Taxonomy" id="2047982"/>
    <lineage>
        <taxon>Bacteria</taxon>
        <taxon>Pseudomonadati</taxon>
        <taxon>Bacteroidota</taxon>
        <taxon>Flavobacteriia</taxon>
        <taxon>Flavobacteriales</taxon>
        <taxon>Flavobacteriaceae</taxon>
        <taxon>Aquimarina</taxon>
    </lineage>
</organism>
<feature type="domain" description="Histidine kinase" evidence="6">
    <location>
        <begin position="100"/>
        <end position="322"/>
    </location>
</feature>
<gene>
    <name evidence="8" type="ORF">FOF46_07820</name>
</gene>
<dbReference type="InterPro" id="IPR003594">
    <property type="entry name" value="HATPase_dom"/>
</dbReference>
<feature type="modified residue" description="4-aspartylphosphate" evidence="4">
    <location>
        <position position="394"/>
    </location>
</feature>
<dbReference type="CDD" id="cd00082">
    <property type="entry name" value="HisKA"/>
    <property type="match status" value="1"/>
</dbReference>
<evidence type="ECO:0000256" key="5">
    <source>
        <dbReference type="SAM" id="Phobius"/>
    </source>
</evidence>
<accession>A0A554VMS6</accession>
<dbReference type="GO" id="GO:0000155">
    <property type="term" value="F:phosphorelay sensor kinase activity"/>
    <property type="evidence" value="ECO:0007669"/>
    <property type="project" value="InterPro"/>
</dbReference>
<evidence type="ECO:0000256" key="4">
    <source>
        <dbReference type="PROSITE-ProRule" id="PRU00169"/>
    </source>
</evidence>
<dbReference type="PANTHER" id="PTHR45339:SF5">
    <property type="entry name" value="HISTIDINE KINASE"/>
    <property type="match status" value="1"/>
</dbReference>
<keyword evidence="9" id="KW-1185">Reference proteome</keyword>
<evidence type="ECO:0000313" key="9">
    <source>
        <dbReference type="Proteomes" id="UP000318833"/>
    </source>
</evidence>
<dbReference type="Gene3D" id="3.30.565.10">
    <property type="entry name" value="Histidine kinase-like ATPase, C-terminal domain"/>
    <property type="match status" value="1"/>
</dbReference>
<dbReference type="InterPro" id="IPR011006">
    <property type="entry name" value="CheY-like_superfamily"/>
</dbReference>
<dbReference type="SMART" id="SM00448">
    <property type="entry name" value="REC"/>
    <property type="match status" value="1"/>
</dbReference>
<dbReference type="InterPro" id="IPR004358">
    <property type="entry name" value="Sig_transdc_His_kin-like_C"/>
</dbReference>
<evidence type="ECO:0000313" key="8">
    <source>
        <dbReference type="EMBL" id="TSE09608.1"/>
    </source>
</evidence>
<dbReference type="PRINTS" id="PR00344">
    <property type="entry name" value="BCTRLSENSOR"/>
</dbReference>
<evidence type="ECO:0000259" key="6">
    <source>
        <dbReference type="PROSITE" id="PS50109"/>
    </source>
</evidence>
<feature type="domain" description="Response regulatory" evidence="7">
    <location>
        <begin position="345"/>
        <end position="460"/>
    </location>
</feature>
<feature type="transmembrane region" description="Helical" evidence="5">
    <location>
        <begin position="14"/>
        <end position="35"/>
    </location>
</feature>